<reference evidence="3 4" key="1">
    <citation type="submission" date="2020-12" db="EMBL/GenBank/DDBJ databases">
        <title>Halosimplex halophilum sp. nov. and Halosimplex salinum sp. nov., two new members of the genus Halosimplex.</title>
        <authorList>
            <person name="Cui H.L."/>
        </authorList>
    </citation>
    <scope>NUCLEOTIDE SEQUENCE [LARGE SCALE GENOMIC DNA]</scope>
    <source>
        <strain evidence="3 4">YGH94</strain>
    </source>
</reference>
<protein>
    <submittedName>
        <fullName evidence="3">Polymer-forming cytoskeletal protein</fullName>
    </submittedName>
</protein>
<accession>A0A7U3WAU7</accession>
<evidence type="ECO:0000313" key="3">
    <source>
        <dbReference type="EMBL" id="QPV64742.1"/>
    </source>
</evidence>
<evidence type="ECO:0000259" key="2">
    <source>
        <dbReference type="Pfam" id="PF23981"/>
    </source>
</evidence>
<dbReference type="InterPro" id="IPR011004">
    <property type="entry name" value="Trimer_LpxA-like_sf"/>
</dbReference>
<dbReference type="GeneID" id="60588651"/>
<sequence>MTIPLVTVTGKSVDDKVTVERTGFEEILPKLDGNPDTSSDDSVNPLERGTELRVTVQSEVYQAWGSVFEQRIGTDVDYDPSTERVSFTLDGPPTRGPPITRAAFSPRGTGTHIGKFAGTTCYRPTGGSSCTAADVYLKSANDGFANCFTIEGDLVVERLPDSGSLYGSPGCGGAVIEGQSFFGERLSRSSAYEIKGDVTFEGYTNIRDRVELLEAGGGVHFKDDVRIDGKVKKMRGVTVDGSLYFDQGSSSNELKIGDGTVIKGDLVAHGRIKVSDTVEVHGEIYTTNRKITESGGGDGLVDETGNSKPSSEIHKSHPLSQVRGEMRRDLTHMITSDRPGRVDMSAKEPATGDPAPDLTGATLDCDADGTAETCRLGAGTYKLDHLILGHGDELELDTSGGSIKIYVEGGVEVPKNAHIQVLGNNPNQVEVYVEGQGAGSDTFHMYSGSGAGGKVTTPQDKASKFWVYMDPSDEVRLKQDTSFTGVIYGPGNAPDGDGVDIYLDKQSTVKGAVVGNFEKFTNLATVKYDATLQNKYALAAGGAARGQVAYLRTSARVVSVDS</sequence>
<dbReference type="InterPro" id="IPR055729">
    <property type="entry name" value="DUF7305"/>
</dbReference>
<name>A0A7U3WAU7_9EURY</name>
<feature type="domain" description="DUF7305" evidence="2">
    <location>
        <begin position="368"/>
        <end position="534"/>
    </location>
</feature>
<dbReference type="OrthoDB" id="148042at2157"/>
<evidence type="ECO:0000313" key="4">
    <source>
        <dbReference type="Proteomes" id="UP000595001"/>
    </source>
</evidence>
<dbReference type="EMBL" id="CP065856">
    <property type="protein sequence ID" value="QPV64742.1"/>
    <property type="molecule type" value="Genomic_DNA"/>
</dbReference>
<dbReference type="RefSeq" id="WP_198063503.1">
    <property type="nucleotide sequence ID" value="NZ_CP065856.1"/>
</dbReference>
<gene>
    <name evidence="3" type="ORF">I7X12_09120</name>
</gene>
<evidence type="ECO:0000256" key="1">
    <source>
        <dbReference type="SAM" id="MobiDB-lite"/>
    </source>
</evidence>
<dbReference type="Gene3D" id="2.160.10.10">
    <property type="entry name" value="Hexapeptide repeat proteins"/>
    <property type="match status" value="1"/>
</dbReference>
<feature type="region of interest" description="Disordered" evidence="1">
    <location>
        <begin position="29"/>
        <end position="48"/>
    </location>
</feature>
<feature type="region of interest" description="Disordered" evidence="1">
    <location>
        <begin position="291"/>
        <end position="319"/>
    </location>
</feature>
<dbReference type="SUPFAM" id="SSF51161">
    <property type="entry name" value="Trimeric LpxA-like enzymes"/>
    <property type="match status" value="1"/>
</dbReference>
<dbReference type="AlphaFoldDB" id="A0A7U3WAU7"/>
<proteinExistence type="predicted"/>
<keyword evidence="4" id="KW-1185">Reference proteome</keyword>
<dbReference type="Pfam" id="PF23981">
    <property type="entry name" value="DUF7305"/>
    <property type="match status" value="1"/>
</dbReference>
<organism evidence="3 4">
    <name type="scientific">Halosimplex litoreum</name>
    <dbReference type="NCBI Taxonomy" id="1198301"/>
    <lineage>
        <taxon>Archaea</taxon>
        <taxon>Methanobacteriati</taxon>
        <taxon>Methanobacteriota</taxon>
        <taxon>Stenosarchaea group</taxon>
        <taxon>Halobacteria</taxon>
        <taxon>Halobacteriales</taxon>
        <taxon>Haloarculaceae</taxon>
        <taxon>Halosimplex</taxon>
    </lineage>
</organism>
<dbReference type="KEGG" id="hlt:I7X12_09120"/>
<dbReference type="Proteomes" id="UP000595001">
    <property type="component" value="Chromosome"/>
</dbReference>
<feature type="region of interest" description="Disordered" evidence="1">
    <location>
        <begin position="339"/>
        <end position="358"/>
    </location>
</feature>